<evidence type="ECO:0000256" key="6">
    <source>
        <dbReference type="ARBA" id="ARBA00022989"/>
    </source>
</evidence>
<protein>
    <submittedName>
        <fullName evidence="10">Carbon starvation protein CstA</fullName>
    </submittedName>
</protein>
<evidence type="ECO:0000256" key="4">
    <source>
        <dbReference type="ARBA" id="ARBA00022475"/>
    </source>
</evidence>
<dbReference type="InterPro" id="IPR003706">
    <property type="entry name" value="CstA_N"/>
</dbReference>
<evidence type="ECO:0000313" key="11">
    <source>
        <dbReference type="Proteomes" id="UP000053669"/>
    </source>
</evidence>
<dbReference type="RefSeq" id="WP_059204509.1">
    <property type="nucleotide sequence ID" value="NZ_KQ948657.1"/>
</dbReference>
<dbReference type="AlphaFoldDB" id="A0A124I0C4"/>
<evidence type="ECO:0000313" key="10">
    <source>
        <dbReference type="EMBL" id="KUN73709.1"/>
    </source>
</evidence>
<feature type="transmembrane region" description="Helical" evidence="8">
    <location>
        <begin position="367"/>
        <end position="387"/>
    </location>
</feature>
<dbReference type="GO" id="GO:0005886">
    <property type="term" value="C:plasma membrane"/>
    <property type="evidence" value="ECO:0007669"/>
    <property type="project" value="UniProtKB-SubCell"/>
</dbReference>
<dbReference type="GO" id="GO:0009267">
    <property type="term" value="P:cellular response to starvation"/>
    <property type="evidence" value="ECO:0007669"/>
    <property type="project" value="InterPro"/>
</dbReference>
<evidence type="ECO:0000256" key="8">
    <source>
        <dbReference type="SAM" id="Phobius"/>
    </source>
</evidence>
<reference evidence="10 11" key="1">
    <citation type="submission" date="2015-10" db="EMBL/GenBank/DDBJ databases">
        <title>Draft genome sequence of Streptomyces canus DSM 40017, type strain for the species Streptomyces canus.</title>
        <authorList>
            <person name="Ruckert C."/>
            <person name="Winkler A."/>
            <person name="Kalinowski J."/>
            <person name="Kampfer P."/>
            <person name="Glaeser S."/>
        </authorList>
    </citation>
    <scope>NUCLEOTIDE SEQUENCE [LARGE SCALE GENOMIC DNA]</scope>
    <source>
        <strain evidence="10 11">DSM 40017</strain>
    </source>
</reference>
<dbReference type="Pfam" id="PF02554">
    <property type="entry name" value="CstA"/>
    <property type="match status" value="1"/>
</dbReference>
<feature type="transmembrane region" description="Helical" evidence="8">
    <location>
        <begin position="35"/>
        <end position="54"/>
    </location>
</feature>
<evidence type="ECO:0000259" key="9">
    <source>
        <dbReference type="Pfam" id="PF02554"/>
    </source>
</evidence>
<gene>
    <name evidence="10" type="ORF">AQJ46_05295</name>
</gene>
<feature type="transmembrane region" description="Helical" evidence="8">
    <location>
        <begin position="9"/>
        <end position="29"/>
    </location>
</feature>
<accession>A0A124I0C4</accession>
<feature type="transmembrane region" description="Helical" evidence="8">
    <location>
        <begin position="543"/>
        <end position="567"/>
    </location>
</feature>
<feature type="transmembrane region" description="Helical" evidence="8">
    <location>
        <begin position="289"/>
        <end position="306"/>
    </location>
</feature>
<proteinExistence type="inferred from homology"/>
<keyword evidence="6 8" id="KW-1133">Transmembrane helix</keyword>
<feature type="transmembrane region" description="Helical" evidence="8">
    <location>
        <begin position="95"/>
        <end position="115"/>
    </location>
</feature>
<feature type="transmembrane region" description="Helical" evidence="8">
    <location>
        <begin position="574"/>
        <end position="594"/>
    </location>
</feature>
<feature type="transmembrane region" description="Helical" evidence="8">
    <location>
        <begin position="160"/>
        <end position="184"/>
    </location>
</feature>
<feature type="transmembrane region" description="Helical" evidence="8">
    <location>
        <begin position="326"/>
        <end position="347"/>
    </location>
</feature>
<feature type="transmembrane region" description="Helical" evidence="8">
    <location>
        <begin position="508"/>
        <end position="531"/>
    </location>
</feature>
<dbReference type="EMBL" id="LMWU01000005">
    <property type="protein sequence ID" value="KUN73709.1"/>
    <property type="molecule type" value="Genomic_DNA"/>
</dbReference>
<evidence type="ECO:0000256" key="3">
    <source>
        <dbReference type="ARBA" id="ARBA00022448"/>
    </source>
</evidence>
<keyword evidence="5 8" id="KW-0812">Transmembrane</keyword>
<dbReference type="PANTHER" id="PTHR30252:SF3">
    <property type="entry name" value="PYRUVATE_PROTON SYMPORTER BTST"/>
    <property type="match status" value="1"/>
</dbReference>
<dbReference type="InterPro" id="IPR051605">
    <property type="entry name" value="CstA"/>
</dbReference>
<feature type="transmembrane region" description="Helical" evidence="8">
    <location>
        <begin position="121"/>
        <end position="140"/>
    </location>
</feature>
<feature type="transmembrane region" description="Helical" evidence="8">
    <location>
        <begin position="223"/>
        <end position="242"/>
    </location>
</feature>
<evidence type="ECO:0000256" key="2">
    <source>
        <dbReference type="ARBA" id="ARBA00007755"/>
    </source>
</evidence>
<organism evidence="10 11">
    <name type="scientific">Streptomyces canus</name>
    <dbReference type="NCBI Taxonomy" id="58343"/>
    <lineage>
        <taxon>Bacteria</taxon>
        <taxon>Bacillati</taxon>
        <taxon>Actinomycetota</taxon>
        <taxon>Actinomycetes</taxon>
        <taxon>Kitasatosporales</taxon>
        <taxon>Streptomycetaceae</taxon>
        <taxon>Streptomyces</taxon>
        <taxon>Streptomyces aurantiacus group</taxon>
    </lineage>
</organism>
<name>A0A124I0C4_9ACTN</name>
<feature type="transmembrane region" description="Helical" evidence="8">
    <location>
        <begin position="190"/>
        <end position="211"/>
    </location>
</feature>
<comment type="caution">
    <text evidence="10">The sequence shown here is derived from an EMBL/GenBank/DDBJ whole genome shotgun (WGS) entry which is preliminary data.</text>
</comment>
<dbReference type="STRING" id="58343.AQJ46_05295"/>
<comment type="subcellular location">
    <subcellularLocation>
        <location evidence="1">Cell membrane</location>
        <topology evidence="1">Multi-pass membrane protein</topology>
    </subcellularLocation>
</comment>
<comment type="similarity">
    <text evidence="2">Belongs to the peptide transporter carbon starvation (CstA) (TC 2.A.114) family.</text>
</comment>
<sequence length="711" mass="75597">MRTANVRTIVIWTLVALVGAAGWSVLALARGEDVSAAWMVAAALGSYAIGYRFYSKFIAYKVLKVDATRATPAERLNNGIDFHPTDRRVLLGHHFAAIAGAGPLVGPVLAAQMGYLPGTVWIIAGVIFAGAVQDMVVLFFSTRRDGRSLGQMAREEIGPFGGAAALIAAFAIMIILLGVLALVIVNALAASPWGTFSIAMTIPIALLMGFYLRVLRPGRVAEVSLIGVGLLLLALVAGRWVAESSWAGAFTLAPSTLVVWLVAYGFIASILPVWMLLAPRDYLSTFMKIGTIALLALGVVIALPTLKMDPVTDFASRGDGPVFAGSLFPFVFITIACGALSGFHSLISSGTTPKMIQKETQVRMIGYGSMLMESSVAIMALVAASIIDPGLYFAMNAPAGAIGTTVENASQVVTGWGYSISPAELAQAAKNVEEATLLSRTGGAPTLAVGVSEIFSKVTGGSLRAFWYHFAIMFEALFILTALDAGTRVGRFMLQDMLGNVYRPFKNISWKPGLVLTSAIVCALWGYFLWVGVHEPLGGINQLFPIFGISNQLLAAVALAVCTTLLVKSGRLKWAWITGIPLVWDATVTLTASYQKVFSSDPKVGFFKQRSVFQDAIDDGKVLPPAKSMDDMHTVVTNSTVDGVLTAVLALLIVVVIADALRVCVRHLRRPALSTLSEAPYVESKIQAPAGLVPTREEREEARDAVAPTGV</sequence>
<keyword evidence="7 8" id="KW-0472">Membrane</keyword>
<feature type="transmembrane region" description="Helical" evidence="8">
    <location>
        <begin position="257"/>
        <end position="277"/>
    </location>
</feature>
<evidence type="ECO:0000256" key="5">
    <source>
        <dbReference type="ARBA" id="ARBA00022692"/>
    </source>
</evidence>
<feature type="domain" description="CstA N-terminal" evidence="9">
    <location>
        <begin position="36"/>
        <end position="592"/>
    </location>
</feature>
<feature type="transmembrane region" description="Helical" evidence="8">
    <location>
        <begin position="466"/>
        <end position="487"/>
    </location>
</feature>
<dbReference type="Proteomes" id="UP000053669">
    <property type="component" value="Unassembled WGS sequence"/>
</dbReference>
<evidence type="ECO:0000256" key="1">
    <source>
        <dbReference type="ARBA" id="ARBA00004651"/>
    </source>
</evidence>
<dbReference type="PANTHER" id="PTHR30252">
    <property type="entry name" value="INNER MEMBRANE PEPTIDE TRANSPORTER"/>
    <property type="match status" value="1"/>
</dbReference>
<keyword evidence="4" id="KW-1003">Cell membrane</keyword>
<keyword evidence="3" id="KW-0813">Transport</keyword>
<evidence type="ECO:0000256" key="7">
    <source>
        <dbReference type="ARBA" id="ARBA00023136"/>
    </source>
</evidence>
<feature type="transmembrane region" description="Helical" evidence="8">
    <location>
        <begin position="644"/>
        <end position="665"/>
    </location>
</feature>